<comment type="caution">
    <text evidence="2">The sequence shown here is derived from an EMBL/GenBank/DDBJ whole genome shotgun (WGS) entry which is preliminary data.</text>
</comment>
<evidence type="ECO:0000256" key="1">
    <source>
        <dbReference type="SAM" id="SignalP"/>
    </source>
</evidence>
<dbReference type="Proteomes" id="UP000325003">
    <property type="component" value="Unassembled WGS sequence"/>
</dbReference>
<evidence type="ECO:0000313" key="2">
    <source>
        <dbReference type="EMBL" id="KAA1419170.1"/>
    </source>
</evidence>
<reference evidence="2 3" key="1">
    <citation type="submission" date="2019-09" db="EMBL/GenBank/DDBJ databases">
        <title>Nocardioides panacisoli sp. nov., isolated from the soil of a ginseng field.</title>
        <authorList>
            <person name="Cho C."/>
        </authorList>
    </citation>
    <scope>NUCLEOTIDE SEQUENCE [LARGE SCALE GENOMIC DNA]</scope>
    <source>
        <strain evidence="2 3">BN130099</strain>
    </source>
</reference>
<organism evidence="2 3">
    <name type="scientific">Nocardioides humilatus</name>
    <dbReference type="NCBI Taxonomy" id="2607660"/>
    <lineage>
        <taxon>Bacteria</taxon>
        <taxon>Bacillati</taxon>
        <taxon>Actinomycetota</taxon>
        <taxon>Actinomycetes</taxon>
        <taxon>Propionibacteriales</taxon>
        <taxon>Nocardioidaceae</taxon>
        <taxon>Nocardioides</taxon>
    </lineage>
</organism>
<evidence type="ECO:0000313" key="3">
    <source>
        <dbReference type="Proteomes" id="UP000325003"/>
    </source>
</evidence>
<feature type="chain" id="PRO_5039657378" evidence="1">
    <location>
        <begin position="23"/>
        <end position="207"/>
    </location>
</feature>
<gene>
    <name evidence="2" type="ORF">F0U44_12015</name>
</gene>
<dbReference type="RefSeq" id="WP_149728505.1">
    <property type="nucleotide sequence ID" value="NZ_VUJV01000003.1"/>
</dbReference>
<dbReference type="EMBL" id="VUJV01000003">
    <property type="protein sequence ID" value="KAA1419170.1"/>
    <property type="molecule type" value="Genomic_DNA"/>
</dbReference>
<keyword evidence="3" id="KW-1185">Reference proteome</keyword>
<feature type="signal peptide" evidence="1">
    <location>
        <begin position="1"/>
        <end position="22"/>
    </location>
</feature>
<keyword evidence="1" id="KW-0732">Signal</keyword>
<accession>A0A5B1LHA2</accession>
<proteinExistence type="predicted"/>
<protein>
    <submittedName>
        <fullName evidence="2">Uncharacterized protein</fullName>
    </submittedName>
</protein>
<dbReference type="AlphaFoldDB" id="A0A5B1LHA2"/>
<reference evidence="2 3" key="2">
    <citation type="submission" date="2019-09" db="EMBL/GenBank/DDBJ databases">
        <authorList>
            <person name="Jin C."/>
        </authorList>
    </citation>
    <scope>NUCLEOTIDE SEQUENCE [LARGE SCALE GENOMIC DNA]</scope>
    <source>
        <strain evidence="2 3">BN130099</strain>
    </source>
</reference>
<sequence>MKAALIGAVALLALGASSLAPAVAEPTQADWRADSITVGLNDPDADVRLEASGDNVPGRFYEQAELASARIVIKRVGRTPQIKLTFHAEKVFGPEARVQGHRVLQSFGVDIGKTPDLIHTVGFSANNYNERIQTFKDLEPVHNCRGARRSIDTTRDVFTITLPLSCLKWTDWKWGRISAWSVIFVRGDYGKGVDDTDFTRALPLTAK</sequence>
<name>A0A5B1LHA2_9ACTN</name>